<reference evidence="3" key="1">
    <citation type="submission" date="2016-10" db="EMBL/GenBank/DDBJ databases">
        <authorList>
            <person name="Varghese N."/>
            <person name="Submissions S."/>
        </authorList>
    </citation>
    <scope>NUCLEOTIDE SEQUENCE [LARGE SCALE GENOMIC DNA]</scope>
    <source>
        <strain evidence="3">DSM 17071</strain>
    </source>
</reference>
<evidence type="ECO:0000256" key="1">
    <source>
        <dbReference type="SAM" id="SignalP"/>
    </source>
</evidence>
<dbReference type="RefSeq" id="WP_089856426.1">
    <property type="nucleotide sequence ID" value="NZ_FNDW01000003.1"/>
</dbReference>
<keyword evidence="1" id="KW-0732">Signal</keyword>
<sequence>MKKFITIAVSLCNLSLFSQVGINTTTPKATLDVTAKTTDGSRPEGFIAPRLTGDQIKAADAQYEIAQTGTIAYATSAATIPRTIKTAGITAPGYYYFDGAVWKSLSMGSVTASVVSDCNTNGFTGSYANGTAMASSNKFSVTVTNNSFTTATIAFQTSDLALSGVSGITVASVSPPTVSLISGQSQLVEYTLSGTPTSSGTLMGTWAKLSLNCAKTVAVIEPPITSLDCAGATKNGILIGGIPANGVSAVISYGGGDGSGYNDQTISSTGVTGLTATLVGGNFTPGGSLTYNITGTPSGGGTAAFPISIGGKSCTLNFTVNNTPVVTCGNTTQSPAGTLINNTAYTGSYTMSYTGATVGVSYPAQTFTVNGLTLERSAGTFTSTSGTITYTLSGTYTGASNQIVTFNPSLVAGSTCTVVYGDAIRGALEAAAAAEGTACTSCAAYDTASVNDWVKVTAAEYAAVYNTANIPGATLVGQANAQMNTSSLINQGSNYTFASNDNDAPVPANSYMIGFSVVIYQNQDGYNNNVKVSASRTTGFTQMGNKFRIKGGGRMYFVCKRPTTTTPNTSGNGYLGSYLSVGVKSTLVGSNTYYFNYHSGGDESSVPFRQNSYGGNYGVILQQGIATTTKSW</sequence>
<organism evidence="2 3">
    <name type="scientific">Chryseobacterium taeanense</name>
    <dbReference type="NCBI Taxonomy" id="311334"/>
    <lineage>
        <taxon>Bacteria</taxon>
        <taxon>Pseudomonadati</taxon>
        <taxon>Bacteroidota</taxon>
        <taxon>Flavobacteriia</taxon>
        <taxon>Flavobacteriales</taxon>
        <taxon>Weeksellaceae</taxon>
        <taxon>Chryseobacterium group</taxon>
        <taxon>Chryseobacterium</taxon>
    </lineage>
</organism>
<protein>
    <submittedName>
        <fullName evidence="2">Uncharacterized protein</fullName>
    </submittedName>
</protein>
<dbReference type="AlphaFoldDB" id="A0A1G8H883"/>
<gene>
    <name evidence="2" type="ORF">SAMN05421846_103290</name>
</gene>
<feature type="signal peptide" evidence="1">
    <location>
        <begin position="1"/>
        <end position="20"/>
    </location>
</feature>
<proteinExistence type="predicted"/>
<dbReference type="OrthoDB" id="1453974at2"/>
<dbReference type="EMBL" id="FNDW01000003">
    <property type="protein sequence ID" value="SDI02710.1"/>
    <property type="molecule type" value="Genomic_DNA"/>
</dbReference>
<dbReference type="Proteomes" id="UP000198869">
    <property type="component" value="Unassembled WGS sequence"/>
</dbReference>
<name>A0A1G8H883_9FLAO</name>
<keyword evidence="3" id="KW-1185">Reference proteome</keyword>
<dbReference type="STRING" id="311334.SAMN05421846_103290"/>
<evidence type="ECO:0000313" key="3">
    <source>
        <dbReference type="Proteomes" id="UP000198869"/>
    </source>
</evidence>
<feature type="chain" id="PRO_5011586122" evidence="1">
    <location>
        <begin position="21"/>
        <end position="632"/>
    </location>
</feature>
<evidence type="ECO:0000313" key="2">
    <source>
        <dbReference type="EMBL" id="SDI02710.1"/>
    </source>
</evidence>
<accession>A0A1G8H883</accession>